<evidence type="ECO:0000313" key="7">
    <source>
        <dbReference type="Proteomes" id="UP000265515"/>
    </source>
</evidence>
<feature type="compositionally biased region" description="Pro residues" evidence="2">
    <location>
        <begin position="634"/>
        <end position="663"/>
    </location>
</feature>
<organism evidence="6 7">
    <name type="scientific">Chara braunii</name>
    <name type="common">Braun's stonewort</name>
    <dbReference type="NCBI Taxonomy" id="69332"/>
    <lineage>
        <taxon>Eukaryota</taxon>
        <taxon>Viridiplantae</taxon>
        <taxon>Streptophyta</taxon>
        <taxon>Charophyceae</taxon>
        <taxon>Charales</taxon>
        <taxon>Characeae</taxon>
        <taxon>Chara</taxon>
    </lineage>
</organism>
<dbReference type="PROSITE" id="PS51746">
    <property type="entry name" value="PPM_2"/>
    <property type="match status" value="1"/>
</dbReference>
<dbReference type="Proteomes" id="UP000265515">
    <property type="component" value="Unassembled WGS sequence"/>
</dbReference>
<feature type="region of interest" description="Disordered" evidence="2">
    <location>
        <begin position="594"/>
        <end position="747"/>
    </location>
</feature>
<dbReference type="InterPro" id="IPR036457">
    <property type="entry name" value="PPM-type-like_dom_sf"/>
</dbReference>
<gene>
    <name evidence="6" type="ORF">CBR_g81526</name>
</gene>
<name>A0A388JL78_CHABU</name>
<comment type="caution">
    <text evidence="6">The sequence shown here is derived from an EMBL/GenBank/DDBJ whole genome shotgun (WGS) entry which is preliminary data.</text>
</comment>
<dbReference type="Pfam" id="PF17820">
    <property type="entry name" value="PDZ_6"/>
    <property type="match status" value="1"/>
</dbReference>
<dbReference type="SUPFAM" id="SSF81901">
    <property type="entry name" value="HCP-like"/>
    <property type="match status" value="1"/>
</dbReference>
<dbReference type="Gramene" id="GBG47892">
    <property type="protein sequence ID" value="GBG47892"/>
    <property type="gene ID" value="CBR_g81526"/>
</dbReference>
<dbReference type="InterPro" id="IPR001478">
    <property type="entry name" value="PDZ"/>
</dbReference>
<feature type="region of interest" description="Disordered" evidence="2">
    <location>
        <begin position="539"/>
        <end position="558"/>
    </location>
</feature>
<dbReference type="SUPFAM" id="SSF81606">
    <property type="entry name" value="PP2C-like"/>
    <property type="match status" value="1"/>
</dbReference>
<dbReference type="OrthoDB" id="27934at2759"/>
<keyword evidence="3" id="KW-0472">Membrane</keyword>
<keyword evidence="3" id="KW-1133">Transmembrane helix</keyword>
<dbReference type="Pfam" id="PF13672">
    <property type="entry name" value="PP2C_2"/>
    <property type="match status" value="1"/>
</dbReference>
<dbReference type="PANTHER" id="PTHR11102">
    <property type="entry name" value="SEL-1-LIKE PROTEIN"/>
    <property type="match status" value="1"/>
</dbReference>
<keyword evidence="3" id="KW-0812">Transmembrane</keyword>
<dbReference type="Pfam" id="PF08238">
    <property type="entry name" value="Sel1"/>
    <property type="match status" value="5"/>
</dbReference>
<feature type="transmembrane region" description="Helical" evidence="3">
    <location>
        <begin position="569"/>
        <end position="588"/>
    </location>
</feature>
<dbReference type="Gene3D" id="3.60.40.10">
    <property type="entry name" value="PPM-type phosphatase domain"/>
    <property type="match status" value="1"/>
</dbReference>
<evidence type="ECO:0000256" key="2">
    <source>
        <dbReference type="SAM" id="MobiDB-lite"/>
    </source>
</evidence>
<feature type="domain" description="PDZ" evidence="4">
    <location>
        <begin position="1"/>
        <end position="38"/>
    </location>
</feature>
<feature type="compositionally biased region" description="Low complexity" evidence="2">
    <location>
        <begin position="664"/>
        <end position="679"/>
    </location>
</feature>
<evidence type="ECO:0000259" key="5">
    <source>
        <dbReference type="PROSITE" id="PS51746"/>
    </source>
</evidence>
<keyword evidence="7" id="KW-1185">Reference proteome</keyword>
<evidence type="ECO:0000256" key="1">
    <source>
        <dbReference type="ARBA" id="ARBA00038101"/>
    </source>
</evidence>
<evidence type="ECO:0000259" key="4">
    <source>
        <dbReference type="PROSITE" id="PS50106"/>
    </source>
</evidence>
<dbReference type="Gene3D" id="1.25.40.10">
    <property type="entry name" value="Tetratricopeptide repeat domain"/>
    <property type="match status" value="1"/>
</dbReference>
<dbReference type="SUPFAM" id="SSF50156">
    <property type="entry name" value="PDZ domain-like"/>
    <property type="match status" value="1"/>
</dbReference>
<dbReference type="SMART" id="SM00671">
    <property type="entry name" value="SEL1"/>
    <property type="match status" value="5"/>
</dbReference>
<dbReference type="STRING" id="69332.A0A388JL78"/>
<feature type="region of interest" description="Disordered" evidence="2">
    <location>
        <begin position="1"/>
        <end position="21"/>
    </location>
</feature>
<evidence type="ECO:0008006" key="8">
    <source>
        <dbReference type="Google" id="ProtNLM"/>
    </source>
</evidence>
<dbReference type="InterPro" id="IPR050767">
    <property type="entry name" value="Sel1_AlgK"/>
</dbReference>
<dbReference type="Gene3D" id="2.30.42.10">
    <property type="match status" value="1"/>
</dbReference>
<dbReference type="PROSITE" id="PS50106">
    <property type="entry name" value="PDZ"/>
    <property type="match status" value="1"/>
</dbReference>
<protein>
    <recommendedName>
        <fullName evidence="8">PDZ domain-containing protein</fullName>
    </recommendedName>
</protein>
<feature type="compositionally biased region" description="Polar residues" evidence="2">
    <location>
        <begin position="685"/>
        <end position="694"/>
    </location>
</feature>
<sequence length="747" mass="79319">MSPMGAMVTDTTPGGPASQAGLRAGDIVVSVNGVSMANGAQLRQYIAQNSPGSQAMVEAWRFVPDQSDYVTTLRRMGEQGNAAIMAMLGSMYANAKGVPRDEQEAARWYRAGANAGHAVSMIELAAMTLEGRGTERNAQEAVRLYRSAADTGNYFAMWRYGLILLEGKIISRDTGQAAQLFQRGVDGGFSPAMYELAVMHANGVGMPRNYQEAARLYQKAVDLNNSAAMVNLGLLYSEGKGVELNEYKAVELYRRSLLASAARATVGARSGQEDAYRVWPGEGALQPVGDAGLLAVLADGMGGHRGGAVAGQTACASFAENFTAGALPFDQRFSVALEACNDALAEGVERNPALKGMGCTLIGAWFDDTGIRWTSVGDSLLLLYRFPDVIRLNEDHSLGSYLDEQARRNEITLEEARGNRHRNALRSALTGSKIDLIDLRAESLPLIAGDWIILASDGLSSLDGDELADIMYRFREGTPEQMAEGLIAAVEAKGVPEQDNTTVVAVRVEGASETVRARPQAATDGEDVTLRTRRIGVVSGRKMVTQGKKSQPPPRPRSTLETLLTKGPIALLLAAGAAFVLAAAIFLFKASRTLGPEPQVAPPGPTRTEPSRPEPMRQIQSPEQREPPTRVVDPDPPPPPPPQAAPPLQPPAAPTPAPAPKTGPGPSTGPDAPPATRSAPPRPTKSQTQTQTPGETGDPDLEPQRDPGPPVPQEGGSPPRGAKKVERATPAPPPNGRKDKKDTRPSQ</sequence>
<dbReference type="AlphaFoldDB" id="A0A388JL78"/>
<reference evidence="6 7" key="1">
    <citation type="journal article" date="2018" name="Cell">
        <title>The Chara Genome: Secondary Complexity and Implications for Plant Terrestrialization.</title>
        <authorList>
            <person name="Nishiyama T."/>
            <person name="Sakayama H."/>
            <person name="Vries J.D."/>
            <person name="Buschmann H."/>
            <person name="Saint-Marcoux D."/>
            <person name="Ullrich K.K."/>
            <person name="Haas F.B."/>
            <person name="Vanderstraeten L."/>
            <person name="Becker D."/>
            <person name="Lang D."/>
            <person name="Vosolsobe S."/>
            <person name="Rombauts S."/>
            <person name="Wilhelmsson P.K.I."/>
            <person name="Janitza P."/>
            <person name="Kern R."/>
            <person name="Heyl A."/>
            <person name="Rumpler F."/>
            <person name="Villalobos L.I.A.C."/>
            <person name="Clay J.M."/>
            <person name="Skokan R."/>
            <person name="Toyoda A."/>
            <person name="Suzuki Y."/>
            <person name="Kagoshima H."/>
            <person name="Schijlen E."/>
            <person name="Tajeshwar N."/>
            <person name="Catarino B."/>
            <person name="Hetherington A.J."/>
            <person name="Saltykova A."/>
            <person name="Bonnot C."/>
            <person name="Breuninger H."/>
            <person name="Symeonidi A."/>
            <person name="Radhakrishnan G.V."/>
            <person name="Van Nieuwerburgh F."/>
            <person name="Deforce D."/>
            <person name="Chang C."/>
            <person name="Karol K.G."/>
            <person name="Hedrich R."/>
            <person name="Ulvskov P."/>
            <person name="Glockner G."/>
            <person name="Delwiche C.F."/>
            <person name="Petrasek J."/>
            <person name="Van de Peer Y."/>
            <person name="Friml J."/>
            <person name="Beilby M."/>
            <person name="Dolan L."/>
            <person name="Kohara Y."/>
            <person name="Sugano S."/>
            <person name="Fujiyama A."/>
            <person name="Delaux P.-M."/>
            <person name="Quint M."/>
            <person name="TheiBen G."/>
            <person name="Hagemann M."/>
            <person name="Harholt J."/>
            <person name="Dunand C."/>
            <person name="Zachgo S."/>
            <person name="Langdale J."/>
            <person name="Maumus F."/>
            <person name="Straeten D.V.D."/>
            <person name="Gould S.B."/>
            <person name="Rensing S.A."/>
        </authorList>
    </citation>
    <scope>NUCLEOTIDE SEQUENCE [LARGE SCALE GENOMIC DNA]</scope>
    <source>
        <strain evidence="6 7">S276</strain>
    </source>
</reference>
<proteinExistence type="inferred from homology"/>
<dbReference type="InterPro" id="IPR006597">
    <property type="entry name" value="Sel1-like"/>
</dbReference>
<dbReference type="InterPro" id="IPR036034">
    <property type="entry name" value="PDZ_sf"/>
</dbReference>
<dbReference type="EMBL" id="BFEA01004773">
    <property type="protein sequence ID" value="GBG47892.1"/>
    <property type="molecule type" value="Genomic_DNA"/>
</dbReference>
<dbReference type="CDD" id="cd00143">
    <property type="entry name" value="PP2Cc"/>
    <property type="match status" value="1"/>
</dbReference>
<dbReference type="InterPro" id="IPR001932">
    <property type="entry name" value="PPM-type_phosphatase-like_dom"/>
</dbReference>
<feature type="compositionally biased region" description="Basic and acidic residues" evidence="2">
    <location>
        <begin position="736"/>
        <end position="747"/>
    </location>
</feature>
<comment type="similarity">
    <text evidence="1">Belongs to the sel-1 family.</text>
</comment>
<feature type="domain" description="PPM-type phosphatase" evidence="5">
    <location>
        <begin position="255"/>
        <end position="508"/>
    </location>
</feature>
<dbReference type="SMART" id="SM00332">
    <property type="entry name" value="PP2Cc"/>
    <property type="match status" value="1"/>
</dbReference>
<dbReference type="InterPro" id="IPR011990">
    <property type="entry name" value="TPR-like_helical_dom_sf"/>
</dbReference>
<evidence type="ECO:0000313" key="6">
    <source>
        <dbReference type="EMBL" id="GBG47892.1"/>
    </source>
</evidence>
<dbReference type="SMART" id="SM00228">
    <property type="entry name" value="PDZ"/>
    <property type="match status" value="1"/>
</dbReference>
<dbReference type="PANTHER" id="PTHR11102:SF160">
    <property type="entry name" value="ERAD-ASSOCIATED E3 UBIQUITIN-PROTEIN LIGASE COMPONENT HRD3"/>
    <property type="match status" value="1"/>
</dbReference>
<dbReference type="InterPro" id="IPR041489">
    <property type="entry name" value="PDZ_6"/>
</dbReference>
<dbReference type="SMART" id="SM00331">
    <property type="entry name" value="PP2C_SIG"/>
    <property type="match status" value="1"/>
</dbReference>
<accession>A0A388JL78</accession>
<evidence type="ECO:0000256" key="3">
    <source>
        <dbReference type="SAM" id="Phobius"/>
    </source>
</evidence>